<evidence type="ECO:0000313" key="2">
    <source>
        <dbReference type="Proteomes" id="UP000317465"/>
    </source>
</evidence>
<sequence length="84" mass="8997">MRRKILLSLMAVFFMAAASAQTRTVRGSVVDENDTPVIGATVIVKDSPTLGTSTDVNGEFVLKDLPAGGGGNYRFPMWVIRPGQ</sequence>
<proteinExistence type="predicted"/>
<dbReference type="Proteomes" id="UP000317465">
    <property type="component" value="Chromosome"/>
</dbReference>
<evidence type="ECO:0000313" key="1">
    <source>
        <dbReference type="EMBL" id="BBL09458.1"/>
    </source>
</evidence>
<reference evidence="1 2" key="1">
    <citation type="journal article" date="2020" name="Int. J. Syst. Evol. Microbiol.">
        <title>Alistipes communis sp. nov., Alistipes dispar sp. nov. and Alistipes onderdonkii subsp. vulgaris subsp. nov., isolated from human faeces, and creation of Alistipes onderdonkii subsp. onderdonkii subsp. nov.</title>
        <authorList>
            <person name="Sakamoto M."/>
            <person name="Ikeyama N."/>
            <person name="Ogata Y."/>
            <person name="Suda W."/>
            <person name="Iino T."/>
            <person name="Hattori M."/>
            <person name="Ohkuma M."/>
        </authorList>
    </citation>
    <scope>NUCLEOTIDE SEQUENCE [LARGE SCALE GENOMIC DNA]</scope>
    <source>
        <strain evidence="1 2">5CPYCFAH4</strain>
    </source>
</reference>
<accession>A0ACA8QXE1</accession>
<protein>
    <submittedName>
        <fullName evidence="1">Uncharacterized protein</fullName>
    </submittedName>
</protein>
<keyword evidence="2" id="KW-1185">Reference proteome</keyword>
<organism evidence="1 2">
    <name type="scientific">Alistipes onderdonkii subsp. vulgaris</name>
    <dbReference type="NCBI Taxonomy" id="2585117"/>
    <lineage>
        <taxon>Bacteria</taxon>
        <taxon>Pseudomonadati</taxon>
        <taxon>Bacteroidota</taxon>
        <taxon>Bacteroidia</taxon>
        <taxon>Bacteroidales</taxon>
        <taxon>Rikenellaceae</taxon>
        <taxon>Alistipes</taxon>
    </lineage>
</organism>
<dbReference type="EMBL" id="AP019737">
    <property type="protein sequence ID" value="BBL09458.1"/>
    <property type="molecule type" value="Genomic_DNA"/>
</dbReference>
<name>A0ACA8QXE1_9BACT</name>
<gene>
    <name evidence="1" type="ORF">A5CPYCFAH4_16820</name>
</gene>